<comment type="subcellular location">
    <subcellularLocation>
        <location evidence="3 12">Cytoplasm</location>
    </subcellularLocation>
</comment>
<dbReference type="InterPro" id="IPR050054">
    <property type="entry name" value="UPRTase/APRTase"/>
</dbReference>
<evidence type="ECO:0000256" key="9">
    <source>
        <dbReference type="ARBA" id="ARBA00022676"/>
    </source>
</evidence>
<dbReference type="RefSeq" id="WP_078929199.1">
    <property type="nucleotide sequence ID" value="NZ_FUXX01000036.1"/>
</dbReference>
<evidence type="ECO:0000256" key="6">
    <source>
        <dbReference type="ARBA" id="ARBA00011738"/>
    </source>
</evidence>
<dbReference type="GO" id="GO:0016208">
    <property type="term" value="F:AMP binding"/>
    <property type="evidence" value="ECO:0007669"/>
    <property type="project" value="TreeGrafter"/>
</dbReference>
<keyword evidence="9 12" id="KW-0328">Glycosyltransferase</keyword>
<evidence type="ECO:0000256" key="4">
    <source>
        <dbReference type="ARBA" id="ARBA00004659"/>
    </source>
</evidence>
<evidence type="ECO:0000259" key="13">
    <source>
        <dbReference type="Pfam" id="PF00156"/>
    </source>
</evidence>
<protein>
    <recommendedName>
        <fullName evidence="7 12">Adenine phosphoribosyltransferase</fullName>
        <shortName evidence="12">APRT</shortName>
        <ecNumber evidence="7 12">2.4.2.7</ecNumber>
    </recommendedName>
</protein>
<evidence type="ECO:0000256" key="7">
    <source>
        <dbReference type="ARBA" id="ARBA00011893"/>
    </source>
</evidence>
<organism evidence="14 15">
    <name type="scientific">Succinivibrio dextrinosolvens DSM 3072</name>
    <dbReference type="NCBI Taxonomy" id="1123324"/>
    <lineage>
        <taxon>Bacteria</taxon>
        <taxon>Pseudomonadati</taxon>
        <taxon>Pseudomonadota</taxon>
        <taxon>Gammaproteobacteria</taxon>
        <taxon>Aeromonadales</taxon>
        <taxon>Succinivibrionaceae</taxon>
        <taxon>Succinivibrio</taxon>
    </lineage>
</organism>
<dbReference type="Pfam" id="PF00156">
    <property type="entry name" value="Pribosyltran"/>
    <property type="match status" value="1"/>
</dbReference>
<evidence type="ECO:0000256" key="2">
    <source>
        <dbReference type="ARBA" id="ARBA00003968"/>
    </source>
</evidence>
<evidence type="ECO:0000256" key="3">
    <source>
        <dbReference type="ARBA" id="ARBA00004496"/>
    </source>
</evidence>
<gene>
    <name evidence="12" type="primary">apt</name>
    <name evidence="14" type="ORF">SAMN02745213_01831</name>
</gene>
<dbReference type="GO" id="GO:0002055">
    <property type="term" value="F:adenine binding"/>
    <property type="evidence" value="ECO:0007669"/>
    <property type="project" value="TreeGrafter"/>
</dbReference>
<dbReference type="PANTHER" id="PTHR32315">
    <property type="entry name" value="ADENINE PHOSPHORIBOSYLTRANSFERASE"/>
    <property type="match status" value="1"/>
</dbReference>
<dbReference type="EC" id="2.4.2.7" evidence="7 12"/>
<dbReference type="NCBIfam" id="TIGR01090">
    <property type="entry name" value="apt"/>
    <property type="match status" value="1"/>
</dbReference>
<dbReference type="UniPathway" id="UPA00588">
    <property type="reaction ID" value="UER00646"/>
</dbReference>
<dbReference type="EMBL" id="FUXX01000036">
    <property type="protein sequence ID" value="SKA66542.1"/>
    <property type="molecule type" value="Genomic_DNA"/>
</dbReference>
<dbReference type="GO" id="GO:0006168">
    <property type="term" value="P:adenine salvage"/>
    <property type="evidence" value="ECO:0007669"/>
    <property type="project" value="InterPro"/>
</dbReference>
<comment type="pathway">
    <text evidence="4 12">Purine metabolism; AMP biosynthesis via salvage pathway; AMP from adenine: step 1/1.</text>
</comment>
<evidence type="ECO:0000313" key="15">
    <source>
        <dbReference type="Proteomes" id="UP000242432"/>
    </source>
</evidence>
<dbReference type="NCBIfam" id="NF002634">
    <property type="entry name" value="PRK02304.1-3"/>
    <property type="match status" value="1"/>
</dbReference>
<dbReference type="STRING" id="83771.SAMN02910357_01898"/>
<comment type="similarity">
    <text evidence="5 12">Belongs to the purine/pyrimidine phosphoribosyltransferase family.</text>
</comment>
<accession>A0A1T4VNI0</accession>
<keyword evidence="11 12" id="KW-0660">Purine salvage</keyword>
<evidence type="ECO:0000256" key="5">
    <source>
        <dbReference type="ARBA" id="ARBA00008391"/>
    </source>
</evidence>
<keyword evidence="8 12" id="KW-0963">Cytoplasm</keyword>
<dbReference type="HAMAP" id="MF_00004">
    <property type="entry name" value="Aden_phosphoribosyltr"/>
    <property type="match status" value="1"/>
</dbReference>
<dbReference type="GO" id="GO:0003999">
    <property type="term" value="F:adenine phosphoribosyltransferase activity"/>
    <property type="evidence" value="ECO:0007669"/>
    <property type="project" value="UniProtKB-UniRule"/>
</dbReference>
<comment type="subunit">
    <text evidence="6 12">Homodimer.</text>
</comment>
<dbReference type="GO" id="GO:0006166">
    <property type="term" value="P:purine ribonucleoside salvage"/>
    <property type="evidence" value="ECO:0007669"/>
    <property type="project" value="UniProtKB-UniRule"/>
</dbReference>
<dbReference type="GO" id="GO:0044209">
    <property type="term" value="P:AMP salvage"/>
    <property type="evidence" value="ECO:0007669"/>
    <property type="project" value="UniProtKB-UniRule"/>
</dbReference>
<dbReference type="InterPro" id="IPR005764">
    <property type="entry name" value="Ade_phspho_trans"/>
</dbReference>
<comment type="function">
    <text evidence="2 12">Catalyzes a salvage reaction resulting in the formation of AMP, that is energically less costly than de novo synthesis.</text>
</comment>
<dbReference type="SUPFAM" id="SSF53271">
    <property type="entry name" value="PRTase-like"/>
    <property type="match status" value="1"/>
</dbReference>
<dbReference type="AlphaFoldDB" id="A0A1T4VNI0"/>
<evidence type="ECO:0000256" key="10">
    <source>
        <dbReference type="ARBA" id="ARBA00022679"/>
    </source>
</evidence>
<dbReference type="FunFam" id="3.40.50.2020:FF:000004">
    <property type="entry name" value="Adenine phosphoribosyltransferase"/>
    <property type="match status" value="1"/>
</dbReference>
<proteinExistence type="inferred from homology"/>
<dbReference type="InterPro" id="IPR000836">
    <property type="entry name" value="PRTase_dom"/>
</dbReference>
<dbReference type="PANTHER" id="PTHR32315:SF3">
    <property type="entry name" value="ADENINE PHOSPHORIBOSYLTRANSFERASE"/>
    <property type="match status" value="1"/>
</dbReference>
<name>A0A1T4VNI0_9GAMM</name>
<evidence type="ECO:0000256" key="8">
    <source>
        <dbReference type="ARBA" id="ARBA00022490"/>
    </source>
</evidence>
<sequence>MIDTSKIDNFQNRIQYLKDSVAAVKDFPQEGILFRDITTLLEDPRALKDTIDLLYEVYKDEKIDYIAAADARGFIFGCALAYKIGCGLVLVRKKGKLPRETISQDYDLEYGKNTLEICKGSLKKGDNVLLLDDLLATGGTAGAMIKLVEKSGANIVSFAFIIELFDLGGAKHIKDTFGIDSFSLISFPGH</sequence>
<dbReference type="CDD" id="cd06223">
    <property type="entry name" value="PRTases_typeI"/>
    <property type="match status" value="1"/>
</dbReference>
<dbReference type="Proteomes" id="UP000242432">
    <property type="component" value="Unassembled WGS sequence"/>
</dbReference>
<evidence type="ECO:0000256" key="11">
    <source>
        <dbReference type="ARBA" id="ARBA00022726"/>
    </source>
</evidence>
<evidence type="ECO:0000256" key="1">
    <source>
        <dbReference type="ARBA" id="ARBA00000868"/>
    </source>
</evidence>
<dbReference type="GO" id="GO:0005737">
    <property type="term" value="C:cytoplasm"/>
    <property type="evidence" value="ECO:0007669"/>
    <property type="project" value="UniProtKB-SubCell"/>
</dbReference>
<dbReference type="InterPro" id="IPR029057">
    <property type="entry name" value="PRTase-like"/>
</dbReference>
<reference evidence="15" key="1">
    <citation type="submission" date="2017-02" db="EMBL/GenBank/DDBJ databases">
        <authorList>
            <person name="Varghese N."/>
            <person name="Submissions S."/>
        </authorList>
    </citation>
    <scope>NUCLEOTIDE SEQUENCE [LARGE SCALE GENOMIC DNA]</scope>
    <source>
        <strain evidence="15">DSM 3072</strain>
    </source>
</reference>
<feature type="domain" description="Phosphoribosyltransferase" evidence="13">
    <location>
        <begin position="38"/>
        <end position="162"/>
    </location>
</feature>
<comment type="catalytic activity">
    <reaction evidence="1 12">
        <text>AMP + diphosphate = 5-phospho-alpha-D-ribose 1-diphosphate + adenine</text>
        <dbReference type="Rhea" id="RHEA:16609"/>
        <dbReference type="ChEBI" id="CHEBI:16708"/>
        <dbReference type="ChEBI" id="CHEBI:33019"/>
        <dbReference type="ChEBI" id="CHEBI:58017"/>
        <dbReference type="ChEBI" id="CHEBI:456215"/>
        <dbReference type="EC" id="2.4.2.7"/>
    </reaction>
</comment>
<dbReference type="Gene3D" id="3.40.50.2020">
    <property type="match status" value="1"/>
</dbReference>
<evidence type="ECO:0000313" key="14">
    <source>
        <dbReference type="EMBL" id="SKA66542.1"/>
    </source>
</evidence>
<keyword evidence="15" id="KW-1185">Reference proteome</keyword>
<evidence type="ECO:0000256" key="12">
    <source>
        <dbReference type="HAMAP-Rule" id="MF_00004"/>
    </source>
</evidence>
<dbReference type="NCBIfam" id="NF002636">
    <property type="entry name" value="PRK02304.1-5"/>
    <property type="match status" value="1"/>
</dbReference>
<keyword evidence="10 12" id="KW-0808">Transferase</keyword>